<dbReference type="AlphaFoldDB" id="F2G5H7"/>
<proteinExistence type="predicted"/>
<gene>
    <name evidence="1" type="ordered locus">MADE_1001910</name>
</gene>
<evidence type="ECO:0000313" key="2">
    <source>
        <dbReference type="Proteomes" id="UP000001870"/>
    </source>
</evidence>
<accession>F2G5H7</accession>
<reference evidence="1 2" key="1">
    <citation type="journal article" date="2008" name="ISME J.">
        <title>Comparative genomics of two ecotypes of the marine planktonic copiotroph Alteromonas macleodii suggests alternative lifestyles associated with different kinds of particulate organic matter.</title>
        <authorList>
            <person name="Ivars-Martinez E."/>
            <person name="Martin-Cuadrado A.B."/>
            <person name="D'Auria G."/>
            <person name="Mira A."/>
            <person name="Ferriera S."/>
            <person name="Johnson J."/>
            <person name="Friedman R."/>
            <person name="Rodriguez-Valera F."/>
        </authorList>
    </citation>
    <scope>NUCLEOTIDE SEQUENCE [LARGE SCALE GENOMIC DNA]</scope>
    <source>
        <strain evidence="2">DSM 17117 / CIP 110805 / LMG 28347 / Deep ecotype</strain>
    </source>
</reference>
<reference evidence="1 2" key="2">
    <citation type="journal article" date="2015" name="Antonie Van Leeuwenhoek">
        <title>Ecophysiological diversity of a novel member of the genus Alteromonas, and description of Alteromonas mediterranea sp. nov.</title>
        <authorList>
            <person name="Ivanova E.P."/>
            <person name="Lopez-Perez M."/>
            <person name="Zabalos M."/>
            <person name="Nguyen S.H."/>
            <person name="Webb H.K."/>
            <person name="Ryan J."/>
            <person name="Lagutin K."/>
            <person name="Vyssotski M."/>
            <person name="Crawford R.J."/>
            <person name="Rodriguez-Valera F."/>
        </authorList>
    </citation>
    <scope>NUCLEOTIDE SEQUENCE [LARGE SCALE GENOMIC DNA]</scope>
    <source>
        <strain evidence="2">DSM 17117 / CIP 110805 / LMG 28347 / Deep ecotype</strain>
    </source>
</reference>
<dbReference type="Proteomes" id="UP000001870">
    <property type="component" value="Chromosome"/>
</dbReference>
<organism evidence="1 2">
    <name type="scientific">Alteromonas mediterranea (strain DSM 17117 / CIP 110805 / LMG 28347 / Deep ecotype)</name>
    <dbReference type="NCBI Taxonomy" id="1774373"/>
    <lineage>
        <taxon>Bacteria</taxon>
        <taxon>Pseudomonadati</taxon>
        <taxon>Pseudomonadota</taxon>
        <taxon>Gammaproteobacteria</taxon>
        <taxon>Alteromonadales</taxon>
        <taxon>Alteromonadaceae</taxon>
        <taxon>Alteromonas/Salinimonas group</taxon>
        <taxon>Alteromonas</taxon>
    </lineage>
</organism>
<dbReference type="KEGG" id="amc:MADE_1001910"/>
<name>F2G5H7_ALTMD</name>
<evidence type="ECO:0008006" key="3">
    <source>
        <dbReference type="Google" id="ProtNLM"/>
    </source>
</evidence>
<protein>
    <recommendedName>
        <fullName evidence="3">DUF2946 domain-containing protein</fullName>
    </recommendedName>
</protein>
<dbReference type="HOGENOM" id="CLU_1871058_0_0_6"/>
<keyword evidence="2" id="KW-1185">Reference proteome</keyword>
<sequence length="140" mass="15453">MEFIVSGIYKWFKLVLIAALLSQHGFAMTNPIKCDGHDTSESHMSSNDSLSSVEHTTLNNHTLHSEKNQDVQHCEGNDQSICACCIGAYCATSLTQFCILSNIEILISENIKQSSFSDINITPLIGIHSPPFHPPIKSYT</sequence>
<dbReference type="EMBL" id="CP001103">
    <property type="protein sequence ID" value="AEA96531.2"/>
    <property type="molecule type" value="Genomic_DNA"/>
</dbReference>
<evidence type="ECO:0000313" key="1">
    <source>
        <dbReference type="EMBL" id="AEA96531.2"/>
    </source>
</evidence>